<evidence type="ECO:0000256" key="4">
    <source>
        <dbReference type="SAM" id="MobiDB-lite"/>
    </source>
</evidence>
<dbReference type="Pfam" id="PF02519">
    <property type="entry name" value="Auxin_inducible"/>
    <property type="match status" value="1"/>
</dbReference>
<dbReference type="OrthoDB" id="660486at2759"/>
<evidence type="ECO:0000313" key="8">
    <source>
        <dbReference type="Proteomes" id="UP000824890"/>
    </source>
</evidence>
<gene>
    <name evidence="6" type="primary">BnaCnng73150D</name>
    <name evidence="5" type="ORF">DARMORV10_C03P19540.1</name>
    <name evidence="6" type="ORF">GSBRNA2T00016566001</name>
    <name evidence="7" type="ORF">HID58_051652</name>
</gene>
<feature type="compositionally biased region" description="Basic residues" evidence="4">
    <location>
        <begin position="1"/>
        <end position="11"/>
    </location>
</feature>
<dbReference type="Gramene" id="CDY71491">
    <property type="protein sequence ID" value="CDY71491"/>
    <property type="gene ID" value="GSBRNA2T00016566001"/>
</dbReference>
<dbReference type="STRING" id="3708.A0A078K130"/>
<organism evidence="6">
    <name type="scientific">Brassica napus</name>
    <name type="common">Rape</name>
    <dbReference type="NCBI Taxonomy" id="3708"/>
    <lineage>
        <taxon>Eukaryota</taxon>
        <taxon>Viridiplantae</taxon>
        <taxon>Streptophyta</taxon>
        <taxon>Embryophyta</taxon>
        <taxon>Tracheophyta</taxon>
        <taxon>Spermatophyta</taxon>
        <taxon>Magnoliopsida</taxon>
        <taxon>eudicotyledons</taxon>
        <taxon>Gunneridae</taxon>
        <taxon>Pentapetalae</taxon>
        <taxon>rosids</taxon>
        <taxon>malvids</taxon>
        <taxon>Brassicales</taxon>
        <taxon>Brassicaceae</taxon>
        <taxon>Brassiceae</taxon>
        <taxon>Brassica</taxon>
    </lineage>
</organism>
<feature type="region of interest" description="Disordered" evidence="4">
    <location>
        <begin position="1"/>
        <end position="50"/>
    </location>
</feature>
<dbReference type="EMBL" id="LK046069">
    <property type="protein sequence ID" value="CDY71491.1"/>
    <property type="molecule type" value="Genomic_DNA"/>
</dbReference>
<dbReference type="GO" id="GO:0009733">
    <property type="term" value="P:response to auxin"/>
    <property type="evidence" value="ECO:0007669"/>
    <property type="project" value="InterPro"/>
</dbReference>
<reference evidence="6" key="1">
    <citation type="journal article" date="2014" name="Science">
        <title>Plant genetics. Early allopolyploid evolution in the post-Neolithic Brassica napus oilseed genome.</title>
        <authorList>
            <person name="Chalhoub B."/>
            <person name="Denoeud F."/>
            <person name="Liu S."/>
            <person name="Parkin I.A."/>
            <person name="Tang H."/>
            <person name="Wang X."/>
            <person name="Chiquet J."/>
            <person name="Belcram H."/>
            <person name="Tong C."/>
            <person name="Samans B."/>
            <person name="Correa M."/>
            <person name="Da Silva C."/>
            <person name="Just J."/>
            <person name="Falentin C."/>
            <person name="Koh C.S."/>
            <person name="Le Clainche I."/>
            <person name="Bernard M."/>
            <person name="Bento P."/>
            <person name="Noel B."/>
            <person name="Labadie K."/>
            <person name="Alberti A."/>
            <person name="Charles M."/>
            <person name="Arnaud D."/>
            <person name="Guo H."/>
            <person name="Daviaud C."/>
            <person name="Alamery S."/>
            <person name="Jabbari K."/>
            <person name="Zhao M."/>
            <person name="Edger P.P."/>
            <person name="Chelaifa H."/>
            <person name="Tack D."/>
            <person name="Lassalle G."/>
            <person name="Mestiri I."/>
            <person name="Schnel N."/>
            <person name="Le Paslier M.C."/>
            <person name="Fan G."/>
            <person name="Renault V."/>
            <person name="Bayer P.E."/>
            <person name="Golicz A.A."/>
            <person name="Manoli S."/>
            <person name="Lee T.H."/>
            <person name="Thi V.H."/>
            <person name="Chalabi S."/>
            <person name="Hu Q."/>
            <person name="Fan C."/>
            <person name="Tollenaere R."/>
            <person name="Lu Y."/>
            <person name="Battail C."/>
            <person name="Shen J."/>
            <person name="Sidebottom C.H."/>
            <person name="Wang X."/>
            <person name="Canaguier A."/>
            <person name="Chauveau A."/>
            <person name="Berard A."/>
            <person name="Deniot G."/>
            <person name="Guan M."/>
            <person name="Liu Z."/>
            <person name="Sun F."/>
            <person name="Lim Y.P."/>
            <person name="Lyons E."/>
            <person name="Town C.D."/>
            <person name="Bancroft I."/>
            <person name="Wang X."/>
            <person name="Meng J."/>
            <person name="Ma J."/>
            <person name="Pires J.C."/>
            <person name="King G.J."/>
            <person name="Brunel D."/>
            <person name="Delourme R."/>
            <person name="Renard M."/>
            <person name="Aury J.M."/>
            <person name="Adams K.L."/>
            <person name="Batley J."/>
            <person name="Snowdon R.J."/>
            <person name="Tost J."/>
            <person name="Edwards D."/>
            <person name="Zhou Y."/>
            <person name="Hua W."/>
            <person name="Sharpe A.G."/>
            <person name="Paterson A.H."/>
            <person name="Guan C."/>
            <person name="Wincker P."/>
        </authorList>
    </citation>
    <scope>NUCLEOTIDE SEQUENCE [LARGE SCALE GENOMIC DNA]</scope>
</reference>
<dbReference type="PaxDb" id="3708-A0A078K130"/>
<evidence type="ECO:0000256" key="2">
    <source>
        <dbReference type="ARBA" id="ARBA00022473"/>
    </source>
</evidence>
<dbReference type="EMBL" id="HG994367">
    <property type="protein sequence ID" value="CAF1699559.1"/>
    <property type="molecule type" value="Genomic_DNA"/>
</dbReference>
<dbReference type="PANTHER" id="PTHR31374:SF379">
    <property type="entry name" value="BNAC03G16420D PROTEIN"/>
    <property type="match status" value="1"/>
</dbReference>
<evidence type="ECO:0000313" key="6">
    <source>
        <dbReference type="EMBL" id="CDY71491.1"/>
    </source>
</evidence>
<dbReference type="EMBL" id="JAGKQM010000013">
    <property type="protein sequence ID" value="KAH0889223.1"/>
    <property type="molecule type" value="Genomic_DNA"/>
</dbReference>
<reference evidence="7 8" key="4">
    <citation type="submission" date="2021-05" db="EMBL/GenBank/DDBJ databases">
        <title>Genome Assembly of Synthetic Allotetraploid Brassica napus Reveals Homoeologous Exchanges between Subgenomes.</title>
        <authorList>
            <person name="Davis J.T."/>
        </authorList>
    </citation>
    <scope>NUCLEOTIDE SEQUENCE [LARGE SCALE GENOMIC DNA]</scope>
    <source>
        <strain evidence="8">cv. Da-Ae</strain>
        <tissue evidence="7">Seedling</tissue>
    </source>
</reference>
<protein>
    <submittedName>
        <fullName evidence="5">(rape) hypothetical protein</fullName>
    </submittedName>
    <submittedName>
        <fullName evidence="6">BnaCnng73150D protein</fullName>
    </submittedName>
</protein>
<evidence type="ECO:0000256" key="1">
    <source>
        <dbReference type="ARBA" id="ARBA00006974"/>
    </source>
</evidence>
<accession>A0A078K130</accession>
<dbReference type="Proteomes" id="UP000824890">
    <property type="component" value="Unassembled WGS sequence"/>
</dbReference>
<evidence type="ECO:0000313" key="5">
    <source>
        <dbReference type="EMBL" id="CAF1699559.1"/>
    </source>
</evidence>
<keyword evidence="8" id="KW-1185">Reference proteome</keyword>
<dbReference type="PANTHER" id="PTHR31374">
    <property type="entry name" value="AUXIN-INDUCED PROTEIN-LIKE-RELATED"/>
    <property type="match status" value="1"/>
</dbReference>
<feature type="compositionally biased region" description="Low complexity" evidence="4">
    <location>
        <begin position="13"/>
        <end position="26"/>
    </location>
</feature>
<comment type="similarity">
    <text evidence="1">Belongs to the ARG7 family.</text>
</comment>
<proteinExistence type="inferred from homology"/>
<keyword evidence="3" id="KW-0341">Growth regulation</keyword>
<reference evidence="6" key="2">
    <citation type="submission" date="2014-06" db="EMBL/GenBank/DDBJ databases">
        <authorList>
            <person name="Genoscope - CEA"/>
        </authorList>
    </citation>
    <scope>NUCLEOTIDE SEQUENCE</scope>
</reference>
<keyword evidence="2" id="KW-0217">Developmental protein</keyword>
<dbReference type="Proteomes" id="UP001295469">
    <property type="component" value="Chromosome C03"/>
</dbReference>
<dbReference type="InterPro" id="IPR003676">
    <property type="entry name" value="SAUR_fam"/>
</dbReference>
<sequence length="174" mass="19612">METWRKMKSFGHKSSSITASITKSKSWNGSAHLENANNKESTGNIKKKSPPPPHGCFTVYVGPTKQRVVVKTKLLNHPLFKNLLEEAEAEYGYRRDGPIVLPCEVDFFYKVLANMKFNGDEYDEEEEDDDGMINPPICGLGSPYRCAGLDSMGVRRSGSYKLLRSPSLFKLNRF</sequence>
<reference evidence="5" key="3">
    <citation type="submission" date="2021-01" db="EMBL/GenBank/DDBJ databases">
        <authorList>
            <consortium name="Genoscope - CEA"/>
            <person name="William W."/>
        </authorList>
    </citation>
    <scope>NUCLEOTIDE SEQUENCE</scope>
</reference>
<name>A0A078K130_BRANA</name>
<feature type="compositionally biased region" description="Polar residues" evidence="4">
    <location>
        <begin position="35"/>
        <end position="44"/>
    </location>
</feature>
<dbReference type="OMA" id="EAECEYG"/>
<evidence type="ECO:0000313" key="7">
    <source>
        <dbReference type="EMBL" id="KAH0889223.1"/>
    </source>
</evidence>
<dbReference type="AlphaFoldDB" id="A0A078K130"/>
<evidence type="ECO:0000256" key="3">
    <source>
        <dbReference type="ARBA" id="ARBA00022604"/>
    </source>
</evidence>